<dbReference type="InterPro" id="IPR032867">
    <property type="entry name" value="DYW_dom"/>
</dbReference>
<dbReference type="Gene3D" id="1.25.40.10">
    <property type="entry name" value="Tetratricopeptide repeat domain"/>
    <property type="match status" value="5"/>
</dbReference>
<dbReference type="GO" id="GO:0008270">
    <property type="term" value="F:zinc ion binding"/>
    <property type="evidence" value="ECO:0007669"/>
    <property type="project" value="InterPro"/>
</dbReference>
<dbReference type="PANTHER" id="PTHR47926">
    <property type="entry name" value="PENTATRICOPEPTIDE REPEAT-CONTAINING PROTEIN"/>
    <property type="match status" value="1"/>
</dbReference>
<evidence type="ECO:0000256" key="1">
    <source>
        <dbReference type="ARBA" id="ARBA00006643"/>
    </source>
</evidence>
<feature type="repeat" description="PPR" evidence="3">
    <location>
        <begin position="324"/>
        <end position="358"/>
    </location>
</feature>
<protein>
    <recommendedName>
        <fullName evidence="4">DYW domain-containing protein</fullName>
    </recommendedName>
</protein>
<name>A0AAN7M8B9_TRANT</name>
<dbReference type="Pfam" id="PF13041">
    <property type="entry name" value="PPR_2"/>
    <property type="match status" value="3"/>
</dbReference>
<dbReference type="InterPro" id="IPR011990">
    <property type="entry name" value="TPR-like_helical_dom_sf"/>
</dbReference>
<evidence type="ECO:0000256" key="2">
    <source>
        <dbReference type="ARBA" id="ARBA00022737"/>
    </source>
</evidence>
<dbReference type="InterPro" id="IPR046848">
    <property type="entry name" value="E_motif"/>
</dbReference>
<dbReference type="FunFam" id="1.25.40.10:FF:000351">
    <property type="entry name" value="Pentatricopeptide repeat-containing protein"/>
    <property type="match status" value="1"/>
</dbReference>
<keyword evidence="6" id="KW-1185">Reference proteome</keyword>
<dbReference type="FunFam" id="1.25.40.10:FF:000158">
    <property type="entry name" value="pentatricopeptide repeat-containing protein At2g33680"/>
    <property type="match status" value="1"/>
</dbReference>
<organism evidence="5 6">
    <name type="scientific">Trapa natans</name>
    <name type="common">Water chestnut</name>
    <dbReference type="NCBI Taxonomy" id="22666"/>
    <lineage>
        <taxon>Eukaryota</taxon>
        <taxon>Viridiplantae</taxon>
        <taxon>Streptophyta</taxon>
        <taxon>Embryophyta</taxon>
        <taxon>Tracheophyta</taxon>
        <taxon>Spermatophyta</taxon>
        <taxon>Magnoliopsida</taxon>
        <taxon>eudicotyledons</taxon>
        <taxon>Gunneridae</taxon>
        <taxon>Pentapetalae</taxon>
        <taxon>rosids</taxon>
        <taxon>malvids</taxon>
        <taxon>Myrtales</taxon>
        <taxon>Lythraceae</taxon>
        <taxon>Trapa</taxon>
    </lineage>
</organism>
<dbReference type="EMBL" id="JAXQNO010000009">
    <property type="protein sequence ID" value="KAK4791751.1"/>
    <property type="molecule type" value="Genomic_DNA"/>
</dbReference>
<dbReference type="Pfam" id="PF20431">
    <property type="entry name" value="E_motif"/>
    <property type="match status" value="1"/>
</dbReference>
<evidence type="ECO:0000313" key="5">
    <source>
        <dbReference type="EMBL" id="KAK4791751.1"/>
    </source>
</evidence>
<feature type="domain" description="DYW" evidence="4">
    <location>
        <begin position="640"/>
        <end position="733"/>
    </location>
</feature>
<feature type="repeat" description="PPR" evidence="3">
    <location>
        <begin position="121"/>
        <end position="155"/>
    </location>
</feature>
<dbReference type="AlphaFoldDB" id="A0AAN7M8B9"/>
<dbReference type="Pfam" id="PF14432">
    <property type="entry name" value="DYW_deaminase"/>
    <property type="match status" value="1"/>
</dbReference>
<dbReference type="PROSITE" id="PS51375">
    <property type="entry name" value="PPR"/>
    <property type="match status" value="4"/>
</dbReference>
<evidence type="ECO:0000313" key="6">
    <source>
        <dbReference type="Proteomes" id="UP001346149"/>
    </source>
</evidence>
<comment type="caution">
    <text evidence="5">The sequence shown here is derived from an EMBL/GenBank/DDBJ whole genome shotgun (WGS) entry which is preliminary data.</text>
</comment>
<evidence type="ECO:0000259" key="4">
    <source>
        <dbReference type="Pfam" id="PF14432"/>
    </source>
</evidence>
<dbReference type="Pfam" id="PF01535">
    <property type="entry name" value="PPR"/>
    <property type="match status" value="4"/>
</dbReference>
<dbReference type="NCBIfam" id="TIGR00756">
    <property type="entry name" value="PPR"/>
    <property type="match status" value="3"/>
</dbReference>
<dbReference type="InterPro" id="IPR046960">
    <property type="entry name" value="PPR_At4g14850-like_plant"/>
</dbReference>
<dbReference type="GO" id="GO:0099402">
    <property type="term" value="P:plant organ development"/>
    <property type="evidence" value="ECO:0007669"/>
    <property type="project" value="UniProtKB-ARBA"/>
</dbReference>
<evidence type="ECO:0000256" key="3">
    <source>
        <dbReference type="PROSITE-ProRule" id="PRU00708"/>
    </source>
</evidence>
<reference evidence="5 6" key="1">
    <citation type="journal article" date="2023" name="Hortic Res">
        <title>Pangenome of water caltrop reveals structural variations and asymmetric subgenome divergence after allopolyploidization.</title>
        <authorList>
            <person name="Zhang X."/>
            <person name="Chen Y."/>
            <person name="Wang L."/>
            <person name="Yuan Y."/>
            <person name="Fang M."/>
            <person name="Shi L."/>
            <person name="Lu R."/>
            <person name="Comes H.P."/>
            <person name="Ma Y."/>
            <person name="Chen Y."/>
            <person name="Huang G."/>
            <person name="Zhou Y."/>
            <person name="Zheng Z."/>
            <person name="Qiu Y."/>
        </authorList>
    </citation>
    <scope>NUCLEOTIDE SEQUENCE [LARGE SCALE GENOMIC DNA]</scope>
    <source>
        <strain evidence="5">F231</strain>
    </source>
</reference>
<dbReference type="GO" id="GO:0009451">
    <property type="term" value="P:RNA modification"/>
    <property type="evidence" value="ECO:0007669"/>
    <property type="project" value="InterPro"/>
</dbReference>
<keyword evidence="2" id="KW-0677">Repeat</keyword>
<gene>
    <name evidence="5" type="ORF">SAY86_032164</name>
</gene>
<dbReference type="Proteomes" id="UP001346149">
    <property type="component" value="Unassembled WGS sequence"/>
</dbReference>
<proteinExistence type="inferred from homology"/>
<comment type="similarity">
    <text evidence="1">Belongs to the PPR family. PCMP-H subfamily.</text>
</comment>
<sequence length="733" mass="82692">MATYYCSIVLWRMRMIWRLRRNHGDVARFFFHYENSSSASPCFFYSTASLHSRMGHPLSFSSLVQQCTATQNLSCLKILQTHVIKNGLCHHSFGHKLLDSYIKCGSIYDARRLFDEMPDRHIVTWNSMISAYTSRNRSREAVHLYERMVSEGVFPDEYTYSSLFRAFSRLGVVLEARRAHGRAVILGLETSNAFVGSALVDMYAKLGEMKVAKLVCDGVFEQDVVLLTALIVGYAQKGEDLMALEVFLDMVRKGIRPNEFTFSSTLVSCANLGDVKCGDMVHGLMTRSGYVSVVASQTSLLTMYSKFGMVEESLRVFSALEDPNIVTWTSLITGLILNGKEETSLLKFQEMIRSSIPPNSFTFSSVVRACSRLAVLDTGKQIHALATKYGLDLGNYVGATLIDMYGKCGAPDLAVLAFNALVKADLVSINSMIFSYAINGLGHEALKLFYVTKDSSSLELNEMTYLSILLACSNSGLVEEGQRIFTDLRDRTDIRLNSDHCSCMIDLLGRSGRLDEAENLLNQLENPDVVMWRTLLSACRIYREVKMAERIRSKILELSPGDEGTHILLSNLYASTSNWDKFIETKGVMKGMKLKKDPAMSWVEIDQEVHTFMAGDFPHSRSDDTLVKLEELTTKAKNLGYIPDTSFVLQDMDELNKERSLYYHSERLAIAFALWRTTNKFSCIRVFKNLRVCGDCHSWIKFVTVAVGREIIARDSKRFHHFKNGACSCGDYW</sequence>
<dbReference type="InterPro" id="IPR002885">
    <property type="entry name" value="PPR_rpt"/>
</dbReference>
<accession>A0AAN7M8B9</accession>
<feature type="repeat" description="PPR" evidence="3">
    <location>
        <begin position="497"/>
        <end position="531"/>
    </location>
</feature>
<dbReference type="GO" id="GO:0003723">
    <property type="term" value="F:RNA binding"/>
    <property type="evidence" value="ECO:0007669"/>
    <property type="project" value="InterPro"/>
</dbReference>
<feature type="repeat" description="PPR" evidence="3">
    <location>
        <begin position="223"/>
        <end position="257"/>
    </location>
</feature>
<dbReference type="PANTHER" id="PTHR47926:SF342">
    <property type="entry name" value="TETRATRICOPEPTIDE-LIKE HELICAL DOMAIN-CONTAINING PROTEIN-RELATED"/>
    <property type="match status" value="1"/>
</dbReference>